<feature type="domain" description="WCX" evidence="3">
    <location>
        <begin position="245"/>
        <end position="315"/>
    </location>
</feature>
<dbReference type="PANTHER" id="PTHR34580:SF1">
    <property type="entry name" value="PROTEIN PAFC"/>
    <property type="match status" value="1"/>
</dbReference>
<evidence type="ECO:0000259" key="3">
    <source>
        <dbReference type="Pfam" id="PF25583"/>
    </source>
</evidence>
<evidence type="ECO:0000313" key="4">
    <source>
        <dbReference type="EMBL" id="QGU04593.1"/>
    </source>
</evidence>
<keyword evidence="5" id="KW-1185">Reference proteome</keyword>
<evidence type="ECO:0000259" key="1">
    <source>
        <dbReference type="Pfam" id="PF13280"/>
    </source>
</evidence>
<accession>A0A6B8VKH8</accession>
<dbReference type="InterPro" id="IPR028349">
    <property type="entry name" value="PafC-like"/>
</dbReference>
<feature type="domain" description="PafC HTH" evidence="2">
    <location>
        <begin position="12"/>
        <end position="124"/>
    </location>
</feature>
<organism evidence="4 5">
    <name type="scientific">Corynebacterium comes</name>
    <dbReference type="NCBI Taxonomy" id="2675218"/>
    <lineage>
        <taxon>Bacteria</taxon>
        <taxon>Bacillati</taxon>
        <taxon>Actinomycetota</taxon>
        <taxon>Actinomycetes</taxon>
        <taxon>Mycobacteriales</taxon>
        <taxon>Corynebacteriaceae</taxon>
        <taxon>Corynebacterium</taxon>
    </lineage>
</organism>
<dbReference type="Pfam" id="PF13280">
    <property type="entry name" value="WYL"/>
    <property type="match status" value="1"/>
</dbReference>
<name>A0A6B8VKH8_9CORY</name>
<dbReference type="AlphaFoldDB" id="A0A6B8VKH8"/>
<dbReference type="Pfam" id="PF25583">
    <property type="entry name" value="WCX"/>
    <property type="match status" value="1"/>
</dbReference>
<proteinExistence type="predicted"/>
<gene>
    <name evidence="4" type="ORF">CETAM_06655</name>
</gene>
<evidence type="ECO:0000313" key="5">
    <source>
        <dbReference type="Proteomes" id="UP000425178"/>
    </source>
</evidence>
<dbReference type="InterPro" id="IPR057727">
    <property type="entry name" value="WCX_dom"/>
</dbReference>
<dbReference type="Pfam" id="PF19187">
    <property type="entry name" value="HTH_PafC"/>
    <property type="match status" value="1"/>
</dbReference>
<feature type="domain" description="WYL" evidence="1">
    <location>
        <begin position="151"/>
        <end position="214"/>
    </location>
</feature>
<dbReference type="InterPro" id="IPR051534">
    <property type="entry name" value="CBASS_pafABC_assoc_protein"/>
</dbReference>
<dbReference type="KEGG" id="ccoe:CETAM_06655"/>
<dbReference type="PROSITE" id="PS52050">
    <property type="entry name" value="WYL"/>
    <property type="match status" value="1"/>
</dbReference>
<evidence type="ECO:0008006" key="6">
    <source>
        <dbReference type="Google" id="ProtNLM"/>
    </source>
</evidence>
<dbReference type="EMBL" id="CP046453">
    <property type="protein sequence ID" value="QGU04593.1"/>
    <property type="molecule type" value="Genomic_DNA"/>
</dbReference>
<dbReference type="PANTHER" id="PTHR34580">
    <property type="match status" value="1"/>
</dbReference>
<dbReference type="PIRSF" id="PIRSF016838">
    <property type="entry name" value="PafC"/>
    <property type="match status" value="1"/>
</dbReference>
<dbReference type="InterPro" id="IPR026881">
    <property type="entry name" value="WYL_dom"/>
</dbReference>
<reference evidence="4 5" key="1">
    <citation type="journal article" date="2021" name="Int. J. Syst. Evol. Microbiol.">
        <title>Classification of three corynebacterial strains isolated from a small paddock in North Rhine-Westphalia: proposal of &lt;i&gt;Corynebacterium kalinowskii&lt;/i&gt; sp. nov., &lt;i&gt;Corynebacterium comes&lt;/i&gt; sp. nov. and &lt;i&gt;Corynebacterium occultum&lt;/i&gt; sp. nov.</title>
        <authorList>
            <person name="Schaffert L."/>
            <person name="Ruwe M."/>
            <person name="Milse J."/>
            <person name="Hanuschka K."/>
            <person name="Ortseifen V."/>
            <person name="Droste J."/>
            <person name="Brandt D."/>
            <person name="Schl L."/>
            <person name="Kutter Y."/>
            <person name="Vinke S."/>
            <person name="Vieh P."/>
            <person name="Jacob L."/>
            <person name="L N.C."/>
            <person name="Schulte-Berndt E."/>
            <person name="Hain C."/>
            <person name="Linder M."/>
            <person name="Schmidt P."/>
            <person name="Wollenschl L."/>
            <person name="Luttermann T."/>
            <person name="Thieme E."/>
            <person name="Hassa J."/>
            <person name="Haak M."/>
            <person name="Wittchen M."/>
            <person name="Mentz A."/>
            <person name="Persicke M."/>
            <person name="Busche T."/>
            <person name="R C."/>
        </authorList>
    </citation>
    <scope>NUCLEOTIDE SEQUENCE [LARGE SCALE GENOMIC DNA]</scope>
    <source>
        <strain evidence="4 5">2019</strain>
    </source>
</reference>
<dbReference type="Proteomes" id="UP000425178">
    <property type="component" value="Chromosome"/>
</dbReference>
<protein>
    <recommendedName>
        <fullName evidence="6">WYL domain-containing protein</fullName>
    </recommendedName>
</protein>
<sequence length="325" mass="35699">MARTTDSPGKLDTLVRALNLIPYFQAHPERSVLEAAKDLGRDPAELIDELGRLACCGIGTWPEELVDLTASYQRVQIANSQGMDMPLRLTPTEAGALLLTLESLEATPGLTDREAVISAAAKLRGLLGPEAVAIFDSIAADDPAERSSQEILREAMETGRKVSFTYRSFASDSASVRVVHPARIFVTGGETYLTAWEEESGQHKNFRGDRMRGVMILDDPATPHLEKLPFDSDDPFGYRMIAEQADLLLHPDHTWLADYFPVTLGEVTDEGWVRARMPVGSKEWLIRFALGQSDRLRVVGPPELVGEIDHSAASALTAYDDAPDR</sequence>
<dbReference type="InterPro" id="IPR043839">
    <property type="entry name" value="PafC_HTH"/>
</dbReference>
<dbReference type="RefSeq" id="WP_156228128.1">
    <property type="nucleotide sequence ID" value="NZ_CP046453.1"/>
</dbReference>
<evidence type="ECO:0000259" key="2">
    <source>
        <dbReference type="Pfam" id="PF19187"/>
    </source>
</evidence>